<dbReference type="EMBL" id="SNZV01000006">
    <property type="protein sequence ID" value="TDS12229.1"/>
    <property type="molecule type" value="Genomic_DNA"/>
</dbReference>
<dbReference type="Proteomes" id="UP000294752">
    <property type="component" value="Unassembled WGS sequence"/>
</dbReference>
<accession>A0A4R7CV10</accession>
<proteinExistence type="predicted"/>
<name>A0A4R7CV10_9SPHI</name>
<organism evidence="2 3">
    <name type="scientific">Sphingobacterium paludis</name>
    <dbReference type="NCBI Taxonomy" id="1476465"/>
    <lineage>
        <taxon>Bacteria</taxon>
        <taxon>Pseudomonadati</taxon>
        <taxon>Bacteroidota</taxon>
        <taxon>Sphingobacteriia</taxon>
        <taxon>Sphingobacteriales</taxon>
        <taxon>Sphingobacteriaceae</taxon>
        <taxon>Sphingobacterium</taxon>
    </lineage>
</organism>
<comment type="caution">
    <text evidence="2">The sequence shown here is derived from an EMBL/GenBank/DDBJ whole genome shotgun (WGS) entry which is preliminary data.</text>
</comment>
<sequence length="176" mass="19669">MVLLGCKPTGRFTEQHDIFFGIGTDLRDLKPAMNDFWAEADGKLHVDAWREVTVVDGYSIAVRSRGDGASSDLKLFFVNLGGYRGQDFEEYHYKQLVVARDVAEATAKAKSSNFFREHISPHIDDKYGLDVDDIFTVEDALPAGMRERYQLVIHSAAEGVAEDDVAIGYVKFSSLK</sequence>
<evidence type="ECO:0000259" key="1">
    <source>
        <dbReference type="Pfam" id="PF07566"/>
    </source>
</evidence>
<dbReference type="Pfam" id="PF07566">
    <property type="entry name" value="DUF1543"/>
    <property type="match status" value="1"/>
</dbReference>
<dbReference type="Gene3D" id="3.10.20.10">
    <property type="match status" value="2"/>
</dbReference>
<dbReference type="InterPro" id="IPR011440">
    <property type="entry name" value="DUF1543"/>
</dbReference>
<feature type="domain" description="DUF1543" evidence="1">
    <location>
        <begin position="12"/>
        <end position="61"/>
    </location>
</feature>
<keyword evidence="3" id="KW-1185">Reference proteome</keyword>
<reference evidence="2 3" key="1">
    <citation type="submission" date="2019-03" db="EMBL/GenBank/DDBJ databases">
        <title>Genomic Encyclopedia of Type Strains, Phase III (KMG-III): the genomes of soil and plant-associated and newly described type strains.</title>
        <authorList>
            <person name="Whitman W."/>
        </authorList>
    </citation>
    <scope>NUCLEOTIDE SEQUENCE [LARGE SCALE GENOMIC DNA]</scope>
    <source>
        <strain evidence="2 3">CGMCC 1.12801</strain>
    </source>
</reference>
<gene>
    <name evidence="2" type="ORF">B0I21_10684</name>
</gene>
<protein>
    <submittedName>
        <fullName evidence="2">Uncharacterized protein DUF1543</fullName>
    </submittedName>
</protein>
<evidence type="ECO:0000313" key="2">
    <source>
        <dbReference type="EMBL" id="TDS12229.1"/>
    </source>
</evidence>
<dbReference type="AlphaFoldDB" id="A0A4R7CV10"/>
<evidence type="ECO:0000313" key="3">
    <source>
        <dbReference type="Proteomes" id="UP000294752"/>
    </source>
</evidence>